<accession>A0A5N5QTD4</accession>
<dbReference type="InterPro" id="IPR002347">
    <property type="entry name" value="SDR_fam"/>
</dbReference>
<evidence type="ECO:0000313" key="6">
    <source>
        <dbReference type="Proteomes" id="UP000383932"/>
    </source>
</evidence>
<dbReference type="OrthoDB" id="1933717at2759"/>
<dbReference type="PANTHER" id="PTHR43669:SF3">
    <property type="entry name" value="ALCOHOL DEHYDROGENASE, PUTATIVE (AFU_ORTHOLOGUE AFUA_3G03445)-RELATED"/>
    <property type="match status" value="1"/>
</dbReference>
<keyword evidence="2" id="KW-0521">NADP</keyword>
<dbReference type="FunFam" id="3.40.50.720:FF:000084">
    <property type="entry name" value="Short-chain dehydrogenase reductase"/>
    <property type="match status" value="1"/>
</dbReference>
<dbReference type="Gene3D" id="3.40.50.720">
    <property type="entry name" value="NAD(P)-binding Rossmann-like Domain"/>
    <property type="match status" value="1"/>
</dbReference>
<protein>
    <submittedName>
        <fullName evidence="5">Short-chain dehydrogenase/reductase SDR</fullName>
    </submittedName>
</protein>
<comment type="similarity">
    <text evidence="1 4">Belongs to the short-chain dehydrogenases/reductases (SDR) family.</text>
</comment>
<dbReference type="GO" id="GO:0016491">
    <property type="term" value="F:oxidoreductase activity"/>
    <property type="evidence" value="ECO:0007669"/>
    <property type="project" value="UniProtKB-KW"/>
</dbReference>
<keyword evidence="6" id="KW-1185">Reference proteome</keyword>
<reference evidence="5 6" key="1">
    <citation type="journal article" date="2019" name="Fungal Biol. Biotechnol.">
        <title>Draft genome sequence of fastidious pathogen Ceratobasidium theobromae, which causes vascular-streak dieback in Theobroma cacao.</title>
        <authorList>
            <person name="Ali S.S."/>
            <person name="Asman A."/>
            <person name="Shao J."/>
            <person name="Firmansyah A.P."/>
            <person name="Susilo A.W."/>
            <person name="Rosmana A."/>
            <person name="McMahon P."/>
            <person name="Junaid M."/>
            <person name="Guest D."/>
            <person name="Kheng T.Y."/>
            <person name="Meinhardt L.W."/>
            <person name="Bailey B.A."/>
        </authorList>
    </citation>
    <scope>NUCLEOTIDE SEQUENCE [LARGE SCALE GENOMIC DNA]</scope>
    <source>
        <strain evidence="5 6">CT2</strain>
    </source>
</reference>
<organism evidence="5 6">
    <name type="scientific">Ceratobasidium theobromae</name>
    <dbReference type="NCBI Taxonomy" id="1582974"/>
    <lineage>
        <taxon>Eukaryota</taxon>
        <taxon>Fungi</taxon>
        <taxon>Dikarya</taxon>
        <taxon>Basidiomycota</taxon>
        <taxon>Agaricomycotina</taxon>
        <taxon>Agaricomycetes</taxon>
        <taxon>Cantharellales</taxon>
        <taxon>Ceratobasidiaceae</taxon>
        <taxon>Ceratobasidium</taxon>
    </lineage>
</organism>
<evidence type="ECO:0000256" key="3">
    <source>
        <dbReference type="ARBA" id="ARBA00023002"/>
    </source>
</evidence>
<dbReference type="EMBL" id="SSOP01000015">
    <property type="protein sequence ID" value="KAB5594831.1"/>
    <property type="molecule type" value="Genomic_DNA"/>
</dbReference>
<evidence type="ECO:0000256" key="1">
    <source>
        <dbReference type="ARBA" id="ARBA00006484"/>
    </source>
</evidence>
<keyword evidence="3" id="KW-0560">Oxidoreductase</keyword>
<comment type="caution">
    <text evidence="5">The sequence shown here is derived from an EMBL/GenBank/DDBJ whole genome shotgun (WGS) entry which is preliminary data.</text>
</comment>
<dbReference type="Proteomes" id="UP000383932">
    <property type="component" value="Unassembled WGS sequence"/>
</dbReference>
<dbReference type="PANTHER" id="PTHR43669">
    <property type="entry name" value="5-KETO-D-GLUCONATE 5-REDUCTASE"/>
    <property type="match status" value="1"/>
</dbReference>
<dbReference type="PRINTS" id="PR00081">
    <property type="entry name" value="GDHRDH"/>
</dbReference>
<dbReference type="CDD" id="cd05233">
    <property type="entry name" value="SDR_c"/>
    <property type="match status" value="1"/>
</dbReference>
<dbReference type="AlphaFoldDB" id="A0A5N5QTD4"/>
<dbReference type="InterPro" id="IPR036291">
    <property type="entry name" value="NAD(P)-bd_dom_sf"/>
</dbReference>
<name>A0A5N5QTD4_9AGAM</name>
<sequence length="234" mass="25221">MASHTQGKVAIVTGASSGIGKTTAITLSKAGYRVVLVARREPELKATAQDCPTDSLVVAGDVTDEAFATRVFGECVKKFGRVDVLFNNAGISAPAVPLEELSVKDFKAVIDVNLISAFIFTREAFKVFKNQTPQGGRIINNGSIAAHAPRPMSAPYTTSKHAITGLTKSTSLDGRNFNIACTQIDIGMIPAKSISPFQFEYSNNWSNLYRKRPNADGQQSWATGSSAAKWRKNY</sequence>
<dbReference type="PROSITE" id="PS00061">
    <property type="entry name" value="ADH_SHORT"/>
    <property type="match status" value="1"/>
</dbReference>
<dbReference type="Pfam" id="PF00106">
    <property type="entry name" value="adh_short"/>
    <property type="match status" value="1"/>
</dbReference>
<dbReference type="InterPro" id="IPR020904">
    <property type="entry name" value="Sc_DH/Rdtase_CS"/>
</dbReference>
<evidence type="ECO:0000313" key="5">
    <source>
        <dbReference type="EMBL" id="KAB5594831.1"/>
    </source>
</evidence>
<evidence type="ECO:0000256" key="2">
    <source>
        <dbReference type="ARBA" id="ARBA00022857"/>
    </source>
</evidence>
<dbReference type="SUPFAM" id="SSF51735">
    <property type="entry name" value="NAD(P)-binding Rossmann-fold domains"/>
    <property type="match status" value="1"/>
</dbReference>
<proteinExistence type="inferred from homology"/>
<dbReference type="PRINTS" id="PR00080">
    <property type="entry name" value="SDRFAMILY"/>
</dbReference>
<evidence type="ECO:0000256" key="4">
    <source>
        <dbReference type="RuleBase" id="RU000363"/>
    </source>
</evidence>
<gene>
    <name evidence="5" type="ORF">CTheo_1646</name>
</gene>